<dbReference type="PANTHER" id="PTHR46353">
    <property type="entry name" value="ZINC FINGER PROTEIN 5"/>
    <property type="match status" value="1"/>
</dbReference>
<name>A0A9Q0FP74_9ROSI</name>
<sequence>MNMEGEPNPDDHEKAGGGSSSGSRGFICTVCFKVFHNGQALGGHQNAHHMERSLRQTTPNILGAVLNHLPLEEVHSVASALAASRNTTTRTEAEAAGRENHNRRVEPRRPRNDSSHQYHPYDIDSSSRRRPRIKNLLGEWQPINGRREDTSSGVPMISNDPLVEVSMVETINLELSLKPCEILDLELKLGF</sequence>
<feature type="domain" description="C2H2-type" evidence="3">
    <location>
        <begin position="26"/>
        <end position="53"/>
    </location>
</feature>
<keyword evidence="1" id="KW-0862">Zinc</keyword>
<dbReference type="AlphaFoldDB" id="A0A9Q0FP74"/>
<dbReference type="EMBL" id="JAKUCV010004539">
    <property type="protein sequence ID" value="KAJ4835031.1"/>
    <property type="molecule type" value="Genomic_DNA"/>
</dbReference>
<dbReference type="Pfam" id="PF13912">
    <property type="entry name" value="zf-C2H2_6"/>
    <property type="match status" value="1"/>
</dbReference>
<evidence type="ECO:0000313" key="4">
    <source>
        <dbReference type="EMBL" id="KAJ4835031.1"/>
    </source>
</evidence>
<dbReference type="Proteomes" id="UP001141552">
    <property type="component" value="Unassembled WGS sequence"/>
</dbReference>
<proteinExistence type="predicted"/>
<comment type="caution">
    <text evidence="4">The sequence shown here is derived from an EMBL/GenBank/DDBJ whole genome shotgun (WGS) entry which is preliminary data.</text>
</comment>
<protein>
    <recommendedName>
        <fullName evidence="3">C2H2-type domain-containing protein</fullName>
    </recommendedName>
</protein>
<reference evidence="4" key="2">
    <citation type="journal article" date="2023" name="Plants (Basel)">
        <title>Annotation of the Turnera subulata (Passifloraceae) Draft Genome Reveals the S-Locus Evolved after the Divergence of Turneroideae from Passifloroideae in a Stepwise Manner.</title>
        <authorList>
            <person name="Henning P.M."/>
            <person name="Roalson E.H."/>
            <person name="Mir W."/>
            <person name="McCubbin A.G."/>
            <person name="Shore J.S."/>
        </authorList>
    </citation>
    <scope>NUCLEOTIDE SEQUENCE</scope>
    <source>
        <strain evidence="4">F60SS</strain>
    </source>
</reference>
<dbReference type="GO" id="GO:0008270">
    <property type="term" value="F:zinc ion binding"/>
    <property type="evidence" value="ECO:0007669"/>
    <property type="project" value="UniProtKB-KW"/>
</dbReference>
<dbReference type="InterPro" id="IPR044299">
    <property type="entry name" value="GIS3/ZFP5/ZFP6"/>
</dbReference>
<dbReference type="PROSITE" id="PS00028">
    <property type="entry name" value="ZINC_FINGER_C2H2_1"/>
    <property type="match status" value="1"/>
</dbReference>
<evidence type="ECO:0000256" key="2">
    <source>
        <dbReference type="SAM" id="MobiDB-lite"/>
    </source>
</evidence>
<dbReference type="InterPro" id="IPR036236">
    <property type="entry name" value="Znf_C2H2_sf"/>
</dbReference>
<keyword evidence="1" id="KW-0863">Zinc-finger</keyword>
<dbReference type="OrthoDB" id="848935at2759"/>
<dbReference type="PANTHER" id="PTHR46353:SF23">
    <property type="entry name" value="C2H2 ZINC FINGER-CONTAINING PROTEIN-RELATED"/>
    <property type="match status" value="1"/>
</dbReference>
<reference evidence="4" key="1">
    <citation type="submission" date="2022-02" db="EMBL/GenBank/DDBJ databases">
        <authorList>
            <person name="Henning P.M."/>
            <person name="McCubbin A.G."/>
            <person name="Shore J.S."/>
        </authorList>
    </citation>
    <scope>NUCLEOTIDE SEQUENCE</scope>
    <source>
        <strain evidence="4">F60SS</strain>
        <tissue evidence="4">Leaves</tissue>
    </source>
</reference>
<dbReference type="InterPro" id="IPR013087">
    <property type="entry name" value="Znf_C2H2_type"/>
</dbReference>
<organism evidence="4 5">
    <name type="scientific">Turnera subulata</name>
    <dbReference type="NCBI Taxonomy" id="218843"/>
    <lineage>
        <taxon>Eukaryota</taxon>
        <taxon>Viridiplantae</taxon>
        <taxon>Streptophyta</taxon>
        <taxon>Embryophyta</taxon>
        <taxon>Tracheophyta</taxon>
        <taxon>Spermatophyta</taxon>
        <taxon>Magnoliopsida</taxon>
        <taxon>eudicotyledons</taxon>
        <taxon>Gunneridae</taxon>
        <taxon>Pentapetalae</taxon>
        <taxon>rosids</taxon>
        <taxon>fabids</taxon>
        <taxon>Malpighiales</taxon>
        <taxon>Passifloraceae</taxon>
        <taxon>Turnera</taxon>
    </lineage>
</organism>
<keyword evidence="1" id="KW-0479">Metal-binding</keyword>
<feature type="region of interest" description="Disordered" evidence="2">
    <location>
        <begin position="82"/>
        <end position="128"/>
    </location>
</feature>
<gene>
    <name evidence="4" type="ORF">Tsubulata_026438</name>
</gene>
<dbReference type="SUPFAM" id="SSF57667">
    <property type="entry name" value="beta-beta-alpha zinc fingers"/>
    <property type="match status" value="1"/>
</dbReference>
<evidence type="ECO:0000259" key="3">
    <source>
        <dbReference type="PROSITE" id="PS50157"/>
    </source>
</evidence>
<keyword evidence="5" id="KW-1185">Reference proteome</keyword>
<accession>A0A9Q0FP74</accession>
<evidence type="ECO:0000256" key="1">
    <source>
        <dbReference type="PROSITE-ProRule" id="PRU00042"/>
    </source>
</evidence>
<feature type="region of interest" description="Disordered" evidence="2">
    <location>
        <begin position="1"/>
        <end position="22"/>
    </location>
</feature>
<dbReference type="PROSITE" id="PS50157">
    <property type="entry name" value="ZINC_FINGER_C2H2_2"/>
    <property type="match status" value="1"/>
</dbReference>
<feature type="compositionally biased region" description="Basic and acidic residues" evidence="2">
    <location>
        <begin position="91"/>
        <end position="127"/>
    </location>
</feature>
<dbReference type="GO" id="GO:0010090">
    <property type="term" value="P:trichome morphogenesis"/>
    <property type="evidence" value="ECO:0007669"/>
    <property type="project" value="InterPro"/>
</dbReference>
<evidence type="ECO:0000313" key="5">
    <source>
        <dbReference type="Proteomes" id="UP001141552"/>
    </source>
</evidence>